<dbReference type="PATRIC" id="fig|269796.9.peg.1893"/>
<reference evidence="7 8" key="1">
    <citation type="journal article" date="2011" name="Stand. Genomic Sci.">
        <title>Complete genome sequence of Rhodospirillum rubrum type strain (S1).</title>
        <authorList>
            <person name="Munk A.C."/>
            <person name="Copeland A."/>
            <person name="Lucas S."/>
            <person name="Lapidus A."/>
            <person name="Del Rio T.G."/>
            <person name="Barry K."/>
            <person name="Detter J.C."/>
            <person name="Hammon N."/>
            <person name="Israni S."/>
            <person name="Pitluck S."/>
            <person name="Brettin T."/>
            <person name="Bruce D."/>
            <person name="Han C."/>
            <person name="Tapia R."/>
            <person name="Gilna P."/>
            <person name="Schmutz J."/>
            <person name="Larimer F."/>
            <person name="Land M."/>
            <person name="Kyrpides N.C."/>
            <person name="Mavromatis K."/>
            <person name="Richardson P."/>
            <person name="Rohde M."/>
            <person name="Goker M."/>
            <person name="Klenk H.P."/>
            <person name="Zhang Y."/>
            <person name="Roberts G.P."/>
            <person name="Reslewic S."/>
            <person name="Schwartz D.C."/>
        </authorList>
    </citation>
    <scope>NUCLEOTIDE SEQUENCE [LARGE SCALE GENOMIC DNA]</scope>
    <source>
        <strain evidence="8">ATCC 11170 / ATH 1.1.1 / DSM 467 / LMG 4362 / NCIMB 8255 / S1</strain>
    </source>
</reference>
<dbReference type="GO" id="GO:0051287">
    <property type="term" value="F:NAD binding"/>
    <property type="evidence" value="ECO:0007669"/>
    <property type="project" value="InterPro"/>
</dbReference>
<dbReference type="KEGG" id="rru:Rru_A1815"/>
<sequence>MLGKPVVLVTRTLPAAVEERLLGDYDVWLNRDDRPIPPEDLPALARRLGAQAMLVTPTDRLERAVIEALPNSVAIIASFSVGYEHIDHNAAARRGILVTNTPGVLSDATADIALLLMLGAARRASEGERLVRSGYWKGLTPVQLLGRHLHGQRLGILGMGRIGQALAERARPLGLEIHYHNRTPIAEDAAKGAIFHATVEDLLAVSDVLSLHCPATPLTRKLLNAERLALLPPGAIVVNTARGILIDDEALIAALNSGQVFAAGLDVYDNEPDLHPAYRSLPNVFLLPHLGSATIETRTAMGFLALDNLDAYFGGREPPHRIA</sequence>
<evidence type="ECO:0000313" key="8">
    <source>
        <dbReference type="Proteomes" id="UP000001929"/>
    </source>
</evidence>
<dbReference type="SUPFAM" id="SSF51735">
    <property type="entry name" value="NAD(P)-binding Rossmann-fold domains"/>
    <property type="match status" value="1"/>
</dbReference>
<evidence type="ECO:0000256" key="3">
    <source>
        <dbReference type="ARBA" id="ARBA00023027"/>
    </source>
</evidence>
<dbReference type="InterPro" id="IPR006139">
    <property type="entry name" value="D-isomer_2_OHA_DH_cat_dom"/>
</dbReference>
<dbReference type="EC" id="1.1.1.26" evidence="7"/>
<evidence type="ECO:0000256" key="1">
    <source>
        <dbReference type="ARBA" id="ARBA00005854"/>
    </source>
</evidence>
<dbReference type="SUPFAM" id="SSF52283">
    <property type="entry name" value="Formate/glycerate dehydrogenase catalytic domain-like"/>
    <property type="match status" value="1"/>
</dbReference>
<dbReference type="InterPro" id="IPR036291">
    <property type="entry name" value="NAD(P)-bd_dom_sf"/>
</dbReference>
<dbReference type="InterPro" id="IPR029753">
    <property type="entry name" value="D-isomer_DH_CS"/>
</dbReference>
<dbReference type="STRING" id="269796.Rru_A1815"/>
<dbReference type="GO" id="GO:0030267">
    <property type="term" value="F:glyoxylate reductase (NADPH) activity"/>
    <property type="evidence" value="ECO:0007669"/>
    <property type="project" value="TreeGrafter"/>
</dbReference>
<evidence type="ECO:0000256" key="2">
    <source>
        <dbReference type="ARBA" id="ARBA00023002"/>
    </source>
</evidence>
<dbReference type="GO" id="GO:0005829">
    <property type="term" value="C:cytosol"/>
    <property type="evidence" value="ECO:0007669"/>
    <property type="project" value="TreeGrafter"/>
</dbReference>
<proteinExistence type="inferred from homology"/>
<dbReference type="eggNOG" id="COG1052">
    <property type="taxonomic scope" value="Bacteria"/>
</dbReference>
<dbReference type="RefSeq" id="WP_011389568.1">
    <property type="nucleotide sequence ID" value="NC_007643.1"/>
</dbReference>
<dbReference type="PROSITE" id="PS00671">
    <property type="entry name" value="D_2_HYDROXYACID_DH_3"/>
    <property type="match status" value="1"/>
</dbReference>
<dbReference type="Proteomes" id="UP000001929">
    <property type="component" value="Chromosome"/>
</dbReference>
<dbReference type="PROSITE" id="PS00670">
    <property type="entry name" value="D_2_HYDROXYACID_DH_2"/>
    <property type="match status" value="1"/>
</dbReference>
<dbReference type="PANTHER" id="PTHR10996:SF178">
    <property type="entry name" value="2-HYDROXYACID DEHYDROGENASE YGL185C-RELATED"/>
    <property type="match status" value="1"/>
</dbReference>
<dbReference type="Pfam" id="PF02826">
    <property type="entry name" value="2-Hacid_dh_C"/>
    <property type="match status" value="1"/>
</dbReference>
<evidence type="ECO:0000313" key="7">
    <source>
        <dbReference type="EMBL" id="ABC22615.1"/>
    </source>
</evidence>
<accession>Q2RTD0</accession>
<dbReference type="InterPro" id="IPR050223">
    <property type="entry name" value="D-isomer_2-hydroxyacid_DH"/>
</dbReference>
<feature type="domain" description="D-isomer specific 2-hydroxyacid dehydrogenase catalytic" evidence="5">
    <location>
        <begin position="7"/>
        <end position="322"/>
    </location>
</feature>
<dbReference type="GO" id="GO:0016618">
    <property type="term" value="F:hydroxypyruvate reductase [NAD(P)H] activity"/>
    <property type="evidence" value="ECO:0007669"/>
    <property type="project" value="TreeGrafter"/>
</dbReference>
<dbReference type="PANTHER" id="PTHR10996">
    <property type="entry name" value="2-HYDROXYACID DEHYDROGENASE-RELATED"/>
    <property type="match status" value="1"/>
</dbReference>
<evidence type="ECO:0000259" key="5">
    <source>
        <dbReference type="Pfam" id="PF00389"/>
    </source>
</evidence>
<dbReference type="EMBL" id="CP000230">
    <property type="protein sequence ID" value="ABC22615.1"/>
    <property type="molecule type" value="Genomic_DNA"/>
</dbReference>
<feature type="domain" description="D-isomer specific 2-hydroxyacid dehydrogenase NAD-binding" evidence="6">
    <location>
        <begin position="115"/>
        <end position="291"/>
    </location>
</feature>
<name>Q2RTD0_RHORT</name>
<comment type="similarity">
    <text evidence="1 4">Belongs to the D-isomer specific 2-hydroxyacid dehydrogenase family.</text>
</comment>
<evidence type="ECO:0000256" key="4">
    <source>
        <dbReference type="RuleBase" id="RU003719"/>
    </source>
</evidence>
<dbReference type="HOGENOM" id="CLU_019796_1_2_5"/>
<keyword evidence="3" id="KW-0520">NAD</keyword>
<dbReference type="PROSITE" id="PS00065">
    <property type="entry name" value="D_2_HYDROXYACID_DH_1"/>
    <property type="match status" value="1"/>
</dbReference>
<dbReference type="Pfam" id="PF00389">
    <property type="entry name" value="2-Hacid_dh"/>
    <property type="match status" value="1"/>
</dbReference>
<evidence type="ECO:0000259" key="6">
    <source>
        <dbReference type="Pfam" id="PF02826"/>
    </source>
</evidence>
<keyword evidence="8" id="KW-1185">Reference proteome</keyword>
<dbReference type="AlphaFoldDB" id="Q2RTD0"/>
<keyword evidence="2 4" id="KW-0560">Oxidoreductase</keyword>
<gene>
    <name evidence="7" type="ordered locus">Rru_A1815</name>
</gene>
<dbReference type="CDD" id="cd05301">
    <property type="entry name" value="GDH"/>
    <property type="match status" value="1"/>
</dbReference>
<organism evidence="7 8">
    <name type="scientific">Rhodospirillum rubrum (strain ATCC 11170 / ATH 1.1.1 / DSM 467 / LMG 4362 / NCIMB 8255 / S1)</name>
    <dbReference type="NCBI Taxonomy" id="269796"/>
    <lineage>
        <taxon>Bacteria</taxon>
        <taxon>Pseudomonadati</taxon>
        <taxon>Pseudomonadota</taxon>
        <taxon>Alphaproteobacteria</taxon>
        <taxon>Rhodospirillales</taxon>
        <taxon>Rhodospirillaceae</taxon>
        <taxon>Rhodospirillum</taxon>
    </lineage>
</organism>
<dbReference type="EnsemblBacteria" id="ABC22615">
    <property type="protein sequence ID" value="ABC22615"/>
    <property type="gene ID" value="Rru_A1815"/>
</dbReference>
<dbReference type="InterPro" id="IPR029752">
    <property type="entry name" value="D-isomer_DH_CS1"/>
</dbReference>
<dbReference type="Gene3D" id="3.40.50.720">
    <property type="entry name" value="NAD(P)-binding Rossmann-like Domain"/>
    <property type="match status" value="2"/>
</dbReference>
<dbReference type="GO" id="GO:0047964">
    <property type="term" value="F:glyoxylate reductase (NADH) activity"/>
    <property type="evidence" value="ECO:0007669"/>
    <property type="project" value="UniProtKB-EC"/>
</dbReference>
<dbReference type="InterPro" id="IPR006140">
    <property type="entry name" value="D-isomer_DH_NAD-bd"/>
</dbReference>
<protein>
    <submittedName>
        <fullName evidence="7">Glycolate reductase</fullName>
        <ecNumber evidence="7">1.1.1.26</ecNumber>
    </submittedName>
</protein>
<dbReference type="PhylomeDB" id="Q2RTD0"/>
<dbReference type="FunFam" id="3.40.50.720:FF:000203">
    <property type="entry name" value="D-3-phosphoglycerate dehydrogenase (SerA)"/>
    <property type="match status" value="1"/>
</dbReference>